<dbReference type="InterPro" id="IPR028082">
    <property type="entry name" value="Peripla_BP_I"/>
</dbReference>
<dbReference type="Gene3D" id="3.40.50.2300">
    <property type="match status" value="2"/>
</dbReference>
<name>A0A3A9Z412_9ACTN</name>
<evidence type="ECO:0000256" key="2">
    <source>
        <dbReference type="ARBA" id="ARBA00022729"/>
    </source>
</evidence>
<dbReference type="InterPro" id="IPR025997">
    <property type="entry name" value="SBP_2_dom"/>
</dbReference>
<dbReference type="GO" id="GO:0030288">
    <property type="term" value="C:outer membrane-bounded periplasmic space"/>
    <property type="evidence" value="ECO:0007669"/>
    <property type="project" value="TreeGrafter"/>
</dbReference>
<reference evidence="6 7" key="1">
    <citation type="journal article" date="2014" name="Int. J. Syst. Evol. Microbiol.">
        <title>Streptomyces hoynatensis sp. nov., isolated from deep marine sediment.</title>
        <authorList>
            <person name="Veyisoglu A."/>
            <person name="Sahin N."/>
        </authorList>
    </citation>
    <scope>NUCLEOTIDE SEQUENCE [LARGE SCALE GENOMIC DNA]</scope>
    <source>
        <strain evidence="6 7">KCTC 29097</strain>
    </source>
</reference>
<dbReference type="Proteomes" id="UP000272474">
    <property type="component" value="Unassembled WGS sequence"/>
</dbReference>
<sequence>MATARRHAALAAALAGALLGCGGPAAGQDGSHGLTVGLLLSDTEVSRWEQFDGPLMKQRISELCADCRVISANANGNAAIQQQQFEAMVVNGVDVLILTAVDANAVRSSVRNAADSGIPVVAYDRLAEGPVAAYSSFQNDEVGGLLGRALLRALGDRAHDSLVVMMNGSETDPNAAVFRQGALDVLGGRVRIGKEYHVRGWVPSVAFTDMTGAIANLGAEDIDGVLAANDGIASGVIAALRADGVSPLPPVTGQDATLAALQRILAGQQYQTVYKPYRREAFAAAEMALALARDRPLGDLAPYRVDSESTRDIPAALAEPISVTAGNIGETVVRDGLYSVGEICTPRYESACARAGLTDAPQAGSRGDGSRVTRTRADAQAARDPQALRRRTGARRHRA</sequence>
<dbReference type="EMBL" id="RBAL01000005">
    <property type="protein sequence ID" value="RKN43172.1"/>
    <property type="molecule type" value="Genomic_DNA"/>
</dbReference>
<evidence type="ECO:0000256" key="1">
    <source>
        <dbReference type="ARBA" id="ARBA00004196"/>
    </source>
</evidence>
<dbReference type="GO" id="GO:0030246">
    <property type="term" value="F:carbohydrate binding"/>
    <property type="evidence" value="ECO:0007669"/>
    <property type="project" value="TreeGrafter"/>
</dbReference>
<accession>A0A3A9Z412</accession>
<evidence type="ECO:0000313" key="6">
    <source>
        <dbReference type="EMBL" id="RKN43172.1"/>
    </source>
</evidence>
<evidence type="ECO:0000259" key="5">
    <source>
        <dbReference type="Pfam" id="PF13407"/>
    </source>
</evidence>
<dbReference type="PROSITE" id="PS51257">
    <property type="entry name" value="PROKAR_LIPOPROTEIN"/>
    <property type="match status" value="1"/>
</dbReference>
<protein>
    <submittedName>
        <fullName evidence="6">Sugar ABC transporter substrate-binding protein</fullName>
    </submittedName>
</protein>
<gene>
    <name evidence="6" type="ORF">D7294_11900</name>
</gene>
<comment type="subcellular location">
    <subcellularLocation>
        <location evidence="1">Cell envelope</location>
    </subcellularLocation>
</comment>
<keyword evidence="7" id="KW-1185">Reference proteome</keyword>
<feature type="domain" description="Periplasmic binding protein" evidence="5">
    <location>
        <begin position="37"/>
        <end position="293"/>
    </location>
</feature>
<dbReference type="PANTHER" id="PTHR30036">
    <property type="entry name" value="D-XYLOSE-BINDING PERIPLASMIC PROTEIN"/>
    <property type="match status" value="1"/>
</dbReference>
<feature type="compositionally biased region" description="Basic residues" evidence="3">
    <location>
        <begin position="388"/>
        <end position="399"/>
    </location>
</feature>
<evidence type="ECO:0000256" key="3">
    <source>
        <dbReference type="SAM" id="MobiDB-lite"/>
    </source>
</evidence>
<organism evidence="6 7">
    <name type="scientific">Streptomyces hoynatensis</name>
    <dbReference type="NCBI Taxonomy" id="1141874"/>
    <lineage>
        <taxon>Bacteria</taxon>
        <taxon>Bacillati</taxon>
        <taxon>Actinomycetota</taxon>
        <taxon>Actinomycetes</taxon>
        <taxon>Kitasatosporales</taxon>
        <taxon>Streptomycetaceae</taxon>
        <taxon>Streptomyces</taxon>
    </lineage>
</organism>
<feature type="chain" id="PRO_5017378612" evidence="4">
    <location>
        <begin position="28"/>
        <end position="399"/>
    </location>
</feature>
<dbReference type="PANTHER" id="PTHR30036:SF1">
    <property type="entry name" value="D-XYLOSE-BINDING PERIPLASMIC PROTEIN"/>
    <property type="match status" value="1"/>
</dbReference>
<feature type="compositionally biased region" description="Basic and acidic residues" evidence="3">
    <location>
        <begin position="368"/>
        <end position="377"/>
    </location>
</feature>
<comment type="caution">
    <text evidence="6">The sequence shown here is derived from an EMBL/GenBank/DDBJ whole genome shotgun (WGS) entry which is preliminary data.</text>
</comment>
<dbReference type="SUPFAM" id="SSF53822">
    <property type="entry name" value="Periplasmic binding protein-like I"/>
    <property type="match status" value="1"/>
</dbReference>
<evidence type="ECO:0000313" key="7">
    <source>
        <dbReference type="Proteomes" id="UP000272474"/>
    </source>
</evidence>
<dbReference type="RefSeq" id="WP_120678526.1">
    <property type="nucleotide sequence ID" value="NZ_RBAL01000005.1"/>
</dbReference>
<dbReference type="Pfam" id="PF13407">
    <property type="entry name" value="Peripla_BP_4"/>
    <property type="match status" value="1"/>
</dbReference>
<evidence type="ECO:0000256" key="4">
    <source>
        <dbReference type="SAM" id="SignalP"/>
    </source>
</evidence>
<feature type="region of interest" description="Disordered" evidence="3">
    <location>
        <begin position="358"/>
        <end position="399"/>
    </location>
</feature>
<dbReference type="InterPro" id="IPR050555">
    <property type="entry name" value="Bact_Solute-Bind_Prot2"/>
</dbReference>
<keyword evidence="2 4" id="KW-0732">Signal</keyword>
<proteinExistence type="predicted"/>
<dbReference type="OrthoDB" id="9773673at2"/>
<dbReference type="AlphaFoldDB" id="A0A3A9Z412"/>
<feature type="signal peptide" evidence="4">
    <location>
        <begin position="1"/>
        <end position="27"/>
    </location>
</feature>